<dbReference type="PROSITE" id="PS50871">
    <property type="entry name" value="C1Q"/>
    <property type="match status" value="1"/>
</dbReference>
<keyword evidence="4" id="KW-0472">Membrane</keyword>
<keyword evidence="3" id="KW-0732">Signal</keyword>
<keyword evidence="4" id="KW-0812">Transmembrane</keyword>
<dbReference type="AlphaFoldDB" id="A0A8W8J984"/>
<sequence>MTRRNKIRKALLPRIQPTAKSIKKVAFFAFSTSMIHEPAYNHTLVFDNAVTNIGNAYNTQSGKFIAPNYGLYVFTWTISIWGPSYHTTELLVDNSVVHAVFLNPGNVIDGTVNGTAVVHVTKDRKSLLELALVSINITLLVTVMAVHHLLAGM</sequence>
<evidence type="ECO:0000313" key="7">
    <source>
        <dbReference type="Proteomes" id="UP000005408"/>
    </source>
</evidence>
<keyword evidence="2" id="KW-0964">Secreted</keyword>
<proteinExistence type="predicted"/>
<dbReference type="Proteomes" id="UP000005408">
    <property type="component" value="Unassembled WGS sequence"/>
</dbReference>
<evidence type="ECO:0000256" key="1">
    <source>
        <dbReference type="ARBA" id="ARBA00004613"/>
    </source>
</evidence>
<name>A0A8W8J984_MAGGI</name>
<keyword evidence="4" id="KW-1133">Transmembrane helix</keyword>
<dbReference type="PANTHER" id="PTHR22923">
    <property type="entry name" value="CEREBELLIN-RELATED"/>
    <property type="match status" value="1"/>
</dbReference>
<evidence type="ECO:0000313" key="6">
    <source>
        <dbReference type="EnsemblMetazoa" id="G17911.1:cds"/>
    </source>
</evidence>
<dbReference type="PRINTS" id="PR00007">
    <property type="entry name" value="COMPLEMNTC1Q"/>
</dbReference>
<protein>
    <recommendedName>
        <fullName evidence="5">C1q domain-containing protein</fullName>
    </recommendedName>
</protein>
<dbReference type="GO" id="GO:0005576">
    <property type="term" value="C:extracellular region"/>
    <property type="evidence" value="ECO:0007669"/>
    <property type="project" value="UniProtKB-SubCell"/>
</dbReference>
<organism evidence="6 7">
    <name type="scientific">Magallana gigas</name>
    <name type="common">Pacific oyster</name>
    <name type="synonym">Crassostrea gigas</name>
    <dbReference type="NCBI Taxonomy" id="29159"/>
    <lineage>
        <taxon>Eukaryota</taxon>
        <taxon>Metazoa</taxon>
        <taxon>Spiralia</taxon>
        <taxon>Lophotrochozoa</taxon>
        <taxon>Mollusca</taxon>
        <taxon>Bivalvia</taxon>
        <taxon>Autobranchia</taxon>
        <taxon>Pteriomorphia</taxon>
        <taxon>Ostreida</taxon>
        <taxon>Ostreoidea</taxon>
        <taxon>Ostreidae</taxon>
        <taxon>Magallana</taxon>
    </lineage>
</organism>
<feature type="domain" description="C1q" evidence="5">
    <location>
        <begin position="20"/>
        <end position="153"/>
    </location>
</feature>
<reference evidence="6" key="1">
    <citation type="submission" date="2022-08" db="UniProtKB">
        <authorList>
            <consortium name="EnsemblMetazoa"/>
        </authorList>
    </citation>
    <scope>IDENTIFICATION</scope>
    <source>
        <strain evidence="6">05x7-T-G4-1.051#20</strain>
    </source>
</reference>
<evidence type="ECO:0000256" key="2">
    <source>
        <dbReference type="ARBA" id="ARBA00022525"/>
    </source>
</evidence>
<evidence type="ECO:0000259" key="5">
    <source>
        <dbReference type="PROSITE" id="PS50871"/>
    </source>
</evidence>
<comment type="subcellular location">
    <subcellularLocation>
        <location evidence="1">Secreted</location>
    </subcellularLocation>
</comment>
<keyword evidence="7" id="KW-1185">Reference proteome</keyword>
<dbReference type="SUPFAM" id="SSF49842">
    <property type="entry name" value="TNF-like"/>
    <property type="match status" value="1"/>
</dbReference>
<dbReference type="Gene3D" id="2.60.120.40">
    <property type="match status" value="1"/>
</dbReference>
<dbReference type="EnsemblMetazoa" id="G17911.1">
    <property type="protein sequence ID" value="G17911.1:cds"/>
    <property type="gene ID" value="G17911"/>
</dbReference>
<dbReference type="Pfam" id="PF00386">
    <property type="entry name" value="C1q"/>
    <property type="match status" value="1"/>
</dbReference>
<dbReference type="InterPro" id="IPR001073">
    <property type="entry name" value="C1q_dom"/>
</dbReference>
<dbReference type="SMART" id="SM00110">
    <property type="entry name" value="C1Q"/>
    <property type="match status" value="1"/>
</dbReference>
<dbReference type="PANTHER" id="PTHR22923:SF116">
    <property type="entry name" value="C1Q DOMAIN-CONTAINING PROTEIN"/>
    <property type="match status" value="1"/>
</dbReference>
<dbReference type="InterPro" id="IPR050822">
    <property type="entry name" value="Cerebellin_Synaptic_Org"/>
</dbReference>
<dbReference type="InterPro" id="IPR008983">
    <property type="entry name" value="Tumour_necrosis_fac-like_dom"/>
</dbReference>
<feature type="transmembrane region" description="Helical" evidence="4">
    <location>
        <begin position="130"/>
        <end position="150"/>
    </location>
</feature>
<accession>A0A8W8J984</accession>
<evidence type="ECO:0000256" key="3">
    <source>
        <dbReference type="ARBA" id="ARBA00022729"/>
    </source>
</evidence>
<evidence type="ECO:0000256" key="4">
    <source>
        <dbReference type="SAM" id="Phobius"/>
    </source>
</evidence>